<evidence type="ECO:0000313" key="1">
    <source>
        <dbReference type="EMBL" id="KAJ9105416.1"/>
    </source>
</evidence>
<dbReference type="EMBL" id="JASBWT010000004">
    <property type="protein sequence ID" value="KAJ9105416.1"/>
    <property type="molecule type" value="Genomic_DNA"/>
</dbReference>
<comment type="caution">
    <text evidence="1">The sequence shown here is derived from an EMBL/GenBank/DDBJ whole genome shotgun (WGS) entry which is preliminary data.</text>
</comment>
<dbReference type="Proteomes" id="UP001227268">
    <property type="component" value="Unassembled WGS sequence"/>
</dbReference>
<gene>
    <name evidence="1" type="ORF">QFC21_001787</name>
</gene>
<evidence type="ECO:0000313" key="2">
    <source>
        <dbReference type="Proteomes" id="UP001227268"/>
    </source>
</evidence>
<reference evidence="1" key="1">
    <citation type="submission" date="2023-04" db="EMBL/GenBank/DDBJ databases">
        <title>Draft Genome sequencing of Naganishia species isolated from polar environments using Oxford Nanopore Technology.</title>
        <authorList>
            <person name="Leo P."/>
            <person name="Venkateswaran K."/>
        </authorList>
    </citation>
    <scope>NUCLEOTIDE SEQUENCE</scope>
    <source>
        <strain evidence="1">MNA-CCFEE 5423</strain>
    </source>
</reference>
<sequence length="929" mass="98213">MSSHRDFTPDEDEDELLLPTPRQQPDSPRHGRSQERRRLSATAAAFQSVHPPAVTSIRLKIGGGESAKGPGRYSSTSTTEPTAPPLRNQEDDDNDNEQASAQVLQEGLPSPNAGPPLPLAVRGKQPRGLSVSKPASSSDSLRPSSSSGSRKRVLSNPSEPVADESDVQRSDAVATLTPGGGRKRAKLSASSGTGTGTGKKSSSKRGSKLAALAMDPHQRTPRTDYGSLTPPGHPQPLDHEHGTEGDALLADEISLMAAAEQGAKRSIKGSSPVRPAAAEEGYDTITRGFGGGPSAAKIGSPGYISPLAALVAAAERDEQGMDALPLQDQPPLHAVMNQKRRATPESSPEIELVSATYNQRPVVVSTASTVMPSVPPMVAPRKKKAWLKSAKLIPIAPNLGSSSSAAAAAAAFASTSALAGAGGAGNFIPGGDPLAFTPPPANFYTAVLDKRTKTSKKSRAAAAAAQAAAAQQQMMMSSPNPDSMDGEGMLYSGLEQRVTPFGLRRDAEADGMALDMALLGEGEEIKPKKKKSKKLKVGEVGPGKHWRKGVLGPHVARFPGDGGGDLTSELGGDSPNSMAAGSSHVGRLLLPKPARGEKRRRKSLHPRGGEDELMPYHIQAAGTPDEYVDDFEHAANASTRSSPEISMRNDPTIGLSRSGMPHPAAVVYKPKPLIEGVDGECIVPKHPAELEKLGHPVYRNSILTRGISIIRIQDFSGGKAKERELMVPRSLKDNLGPQPRQFDEGYRVITGVGGARLRLRSWIPRTSPSEYRIQRDAKIEEIRLAEAATSVNQNAEMPARPALFSSASQRNLSLDGKTPETWLSGNQAQIHPGQQVRKYSAFVQAGPGDAGATPPKKPAKKKKKKKVVKSAEELVPEMPSPQLGSRIPSAAVTPDVMLNDPMEGVSVADDEQLAIDQSPYVDDLIMDAV</sequence>
<protein>
    <submittedName>
        <fullName evidence="1">Uncharacterized protein</fullName>
    </submittedName>
</protein>
<keyword evidence="2" id="KW-1185">Reference proteome</keyword>
<name>A0ACC2W3H7_9TREE</name>
<accession>A0ACC2W3H7</accession>
<proteinExistence type="predicted"/>
<organism evidence="1 2">
    <name type="scientific">Naganishia friedmannii</name>
    <dbReference type="NCBI Taxonomy" id="89922"/>
    <lineage>
        <taxon>Eukaryota</taxon>
        <taxon>Fungi</taxon>
        <taxon>Dikarya</taxon>
        <taxon>Basidiomycota</taxon>
        <taxon>Agaricomycotina</taxon>
        <taxon>Tremellomycetes</taxon>
        <taxon>Filobasidiales</taxon>
        <taxon>Filobasidiaceae</taxon>
        <taxon>Naganishia</taxon>
    </lineage>
</organism>